<dbReference type="OrthoDB" id="6379273at2759"/>
<protein>
    <recommendedName>
        <fullName evidence="1">Reverse transcriptase domain-containing protein</fullName>
    </recommendedName>
</protein>
<dbReference type="InterPro" id="IPR050951">
    <property type="entry name" value="Retrovirus_Pol_polyprotein"/>
</dbReference>
<dbReference type="PROSITE" id="PS50878">
    <property type="entry name" value="RT_POL"/>
    <property type="match status" value="1"/>
</dbReference>
<dbReference type="SUPFAM" id="SSF56672">
    <property type="entry name" value="DNA/RNA polymerases"/>
    <property type="match status" value="1"/>
</dbReference>
<evidence type="ECO:0000313" key="3">
    <source>
        <dbReference type="Proteomes" id="UP000595437"/>
    </source>
</evidence>
<dbReference type="PANTHER" id="PTHR37984:SF5">
    <property type="entry name" value="PROTEIN NYNRIN-LIKE"/>
    <property type="match status" value="1"/>
</dbReference>
<dbReference type="InterPro" id="IPR000477">
    <property type="entry name" value="RT_dom"/>
</dbReference>
<name>A0A7T8QW82_CALRO</name>
<dbReference type="InterPro" id="IPR043502">
    <property type="entry name" value="DNA/RNA_pol_sf"/>
</dbReference>
<evidence type="ECO:0000259" key="1">
    <source>
        <dbReference type="PROSITE" id="PS50878"/>
    </source>
</evidence>
<reference evidence="3" key="1">
    <citation type="submission" date="2021-01" db="EMBL/GenBank/DDBJ databases">
        <title>Caligus Genome Assembly.</title>
        <authorList>
            <person name="Gallardo-Escarate C."/>
        </authorList>
    </citation>
    <scope>NUCLEOTIDE SEQUENCE [LARGE SCALE GENOMIC DNA]</scope>
</reference>
<gene>
    <name evidence="2" type="ORF">FKW44_002300</name>
</gene>
<accession>A0A7T8QW82</accession>
<organism evidence="2 3">
    <name type="scientific">Caligus rogercresseyi</name>
    <name type="common">Sea louse</name>
    <dbReference type="NCBI Taxonomy" id="217165"/>
    <lineage>
        <taxon>Eukaryota</taxon>
        <taxon>Metazoa</taxon>
        <taxon>Ecdysozoa</taxon>
        <taxon>Arthropoda</taxon>
        <taxon>Crustacea</taxon>
        <taxon>Multicrustacea</taxon>
        <taxon>Hexanauplia</taxon>
        <taxon>Copepoda</taxon>
        <taxon>Siphonostomatoida</taxon>
        <taxon>Caligidae</taxon>
        <taxon>Caligus</taxon>
    </lineage>
</organism>
<dbReference type="AlphaFoldDB" id="A0A7T8QW82"/>
<proteinExistence type="predicted"/>
<feature type="domain" description="Reverse transcriptase" evidence="1">
    <location>
        <begin position="1"/>
        <end position="78"/>
    </location>
</feature>
<dbReference type="InterPro" id="IPR043128">
    <property type="entry name" value="Rev_trsase/Diguanyl_cyclase"/>
</dbReference>
<dbReference type="PANTHER" id="PTHR37984">
    <property type="entry name" value="PROTEIN CBG26694"/>
    <property type="match status" value="1"/>
</dbReference>
<dbReference type="Proteomes" id="UP000595437">
    <property type="component" value="Chromosome 2"/>
</dbReference>
<keyword evidence="3" id="KW-1185">Reference proteome</keyword>
<sequence>MGLSSAGNEFNRVTDSALEGIGNLKKIVDDVLIDDNDMEEHLARVRRFLERCREHGITLNQDKFKLAQSSVSFAGYIVGVEGIKAGPEKVKAIQHFPKPTNITACDPSSLGRAVSWVVDQNLWSYAASTPSLKSEIRIHVDGGPRQSL</sequence>
<dbReference type="Gene3D" id="3.30.70.270">
    <property type="match status" value="1"/>
</dbReference>
<dbReference type="EMBL" id="CP045891">
    <property type="protein sequence ID" value="QQP57351.1"/>
    <property type="molecule type" value="Genomic_DNA"/>
</dbReference>
<dbReference type="GO" id="GO:0071897">
    <property type="term" value="P:DNA biosynthetic process"/>
    <property type="evidence" value="ECO:0007669"/>
    <property type="project" value="UniProtKB-ARBA"/>
</dbReference>
<evidence type="ECO:0000313" key="2">
    <source>
        <dbReference type="EMBL" id="QQP57351.1"/>
    </source>
</evidence>